<dbReference type="AlphaFoldDB" id="A0AAJ5WN02"/>
<proteinExistence type="predicted"/>
<evidence type="ECO:0000313" key="1">
    <source>
        <dbReference type="EMBL" id="WEK33631.1"/>
    </source>
</evidence>
<accession>A0AAJ5WN02</accession>
<dbReference type="Proteomes" id="UP001220610">
    <property type="component" value="Chromosome"/>
</dbReference>
<name>A0AAJ5WN02_9BACT</name>
<sequence>MLNAIVVQDFFKELSKSGQFSSYGGKCIDIFFEKYWANSSADIIDSAIKVANEFSRLNQYAADFEIGICIELQSDFSYLKGVPKTLQYLEKEVFMLSIPDIIISETKKETKLNPLFEQYLSPLPFKLNGSDKNINCFYREYRMHDEEGFDWEDTYSRELLLMI</sequence>
<gene>
    <name evidence="1" type="ORF">P0Y53_14155</name>
</gene>
<evidence type="ECO:0000313" key="2">
    <source>
        <dbReference type="Proteomes" id="UP001220610"/>
    </source>
</evidence>
<organism evidence="1 2">
    <name type="scientific">Candidatus Pseudobacter hemicellulosilyticus</name>
    <dbReference type="NCBI Taxonomy" id="3121375"/>
    <lineage>
        <taxon>Bacteria</taxon>
        <taxon>Pseudomonadati</taxon>
        <taxon>Bacteroidota</taxon>
        <taxon>Chitinophagia</taxon>
        <taxon>Chitinophagales</taxon>
        <taxon>Chitinophagaceae</taxon>
        <taxon>Pseudobacter</taxon>
    </lineage>
</organism>
<reference evidence="1" key="1">
    <citation type="submission" date="2023-03" db="EMBL/GenBank/DDBJ databases">
        <title>Andean soil-derived lignocellulolytic bacterial consortium as a source of novel taxa and putative plastic-active enzymes.</title>
        <authorList>
            <person name="Diaz-Garcia L."/>
            <person name="Chuvochina M."/>
            <person name="Feuerriegel G."/>
            <person name="Bunk B."/>
            <person name="Sproer C."/>
            <person name="Streit W.R."/>
            <person name="Rodriguez L.M."/>
            <person name="Overmann J."/>
            <person name="Jimenez D.J."/>
        </authorList>
    </citation>
    <scope>NUCLEOTIDE SEQUENCE</scope>
    <source>
        <strain evidence="1">MAG 7</strain>
    </source>
</reference>
<protein>
    <submittedName>
        <fullName evidence="1">Uncharacterized protein</fullName>
    </submittedName>
</protein>
<dbReference type="EMBL" id="CP119311">
    <property type="protein sequence ID" value="WEK33631.1"/>
    <property type="molecule type" value="Genomic_DNA"/>
</dbReference>